<evidence type="ECO:0000256" key="4">
    <source>
        <dbReference type="PROSITE-ProRule" id="PRU01248"/>
    </source>
</evidence>
<dbReference type="RefSeq" id="WP_382403460.1">
    <property type="nucleotide sequence ID" value="NZ_JBHSWH010000001.1"/>
</dbReference>
<feature type="domain" description="Tyr recombinase" evidence="6">
    <location>
        <begin position="178"/>
        <end position="383"/>
    </location>
</feature>
<name>A0ABW2AIT8_9MICO</name>
<organism evidence="8 9">
    <name type="scientific">Flexivirga alba</name>
    <dbReference type="NCBI Taxonomy" id="702742"/>
    <lineage>
        <taxon>Bacteria</taxon>
        <taxon>Bacillati</taxon>
        <taxon>Actinomycetota</taxon>
        <taxon>Actinomycetes</taxon>
        <taxon>Micrococcales</taxon>
        <taxon>Dermacoccaceae</taxon>
        <taxon>Flexivirga</taxon>
    </lineage>
</organism>
<dbReference type="InterPro" id="IPR013762">
    <property type="entry name" value="Integrase-like_cat_sf"/>
</dbReference>
<gene>
    <name evidence="8" type="ORF">ACFQDH_16285</name>
</gene>
<dbReference type="CDD" id="cd01189">
    <property type="entry name" value="INT_ICEBs1_C_like"/>
    <property type="match status" value="1"/>
</dbReference>
<accession>A0ABW2AIT8</accession>
<dbReference type="InterPro" id="IPR044068">
    <property type="entry name" value="CB"/>
</dbReference>
<protein>
    <submittedName>
        <fullName evidence="8">Tyrosine-type recombinase/integrase</fullName>
    </submittedName>
</protein>
<sequence>MGRGRPPTPPGTWGEIQTAKVRNGAHRARTRIRDTDGLTRQVTATGTTAAAASRALREKLAERTTPTAESITAETTIAGLATLWIGYLRDEGRIEDTTINEYQRVLTNVVTPELGGLRLRELTTGRVDVFLVRLRATSASRQRKAKVVLGAMLGLAVRHDALVVNPVLQTSRVHRERHQTRSLTLEDLNTVRASVRAWTTKQRPGPKASSDMADIIDLMLATGARIGEALALRWTDVDLESPQPHLTITGTVKTEPGKGTYRKPAPKSDSSVRTIVLPQFAVTMFRRRRGSAAGNETTPVFPTRNGTWLQVNNVERRWREIRRNTGLDWVTPHTFRKTVATLIAERVDADTAAQQLGHSSPAITREFYIAKPPIAADVADVLEELGSRSGE</sequence>
<keyword evidence="9" id="KW-1185">Reference proteome</keyword>
<dbReference type="PANTHER" id="PTHR30349:SF41">
    <property type="entry name" value="INTEGRASE_RECOMBINASE PROTEIN MJ0367-RELATED"/>
    <property type="match status" value="1"/>
</dbReference>
<evidence type="ECO:0000256" key="1">
    <source>
        <dbReference type="ARBA" id="ARBA00008857"/>
    </source>
</evidence>
<evidence type="ECO:0000256" key="2">
    <source>
        <dbReference type="ARBA" id="ARBA00023125"/>
    </source>
</evidence>
<dbReference type="Gene3D" id="1.10.443.10">
    <property type="entry name" value="Intergrase catalytic core"/>
    <property type="match status" value="1"/>
</dbReference>
<dbReference type="InterPro" id="IPR011010">
    <property type="entry name" value="DNA_brk_join_enz"/>
</dbReference>
<evidence type="ECO:0000313" key="8">
    <source>
        <dbReference type="EMBL" id="MFC6706771.1"/>
    </source>
</evidence>
<comment type="similarity">
    <text evidence="1">Belongs to the 'phage' integrase family.</text>
</comment>
<feature type="region of interest" description="Disordered" evidence="5">
    <location>
        <begin position="247"/>
        <end position="268"/>
    </location>
</feature>
<evidence type="ECO:0000259" key="7">
    <source>
        <dbReference type="PROSITE" id="PS51900"/>
    </source>
</evidence>
<proteinExistence type="inferred from homology"/>
<keyword evidence="2 4" id="KW-0238">DNA-binding</keyword>
<evidence type="ECO:0000256" key="5">
    <source>
        <dbReference type="SAM" id="MobiDB-lite"/>
    </source>
</evidence>
<evidence type="ECO:0000256" key="3">
    <source>
        <dbReference type="ARBA" id="ARBA00023172"/>
    </source>
</evidence>
<dbReference type="InterPro" id="IPR050090">
    <property type="entry name" value="Tyrosine_recombinase_XerCD"/>
</dbReference>
<dbReference type="PROSITE" id="PS51900">
    <property type="entry name" value="CB"/>
    <property type="match status" value="1"/>
</dbReference>
<comment type="caution">
    <text evidence="8">The sequence shown here is derived from an EMBL/GenBank/DDBJ whole genome shotgun (WGS) entry which is preliminary data.</text>
</comment>
<evidence type="ECO:0000259" key="6">
    <source>
        <dbReference type="PROSITE" id="PS51898"/>
    </source>
</evidence>
<keyword evidence="3" id="KW-0233">DNA recombination</keyword>
<dbReference type="EMBL" id="JBHSWH010000001">
    <property type="protein sequence ID" value="MFC6706771.1"/>
    <property type="molecule type" value="Genomic_DNA"/>
</dbReference>
<dbReference type="InterPro" id="IPR010998">
    <property type="entry name" value="Integrase_recombinase_N"/>
</dbReference>
<dbReference type="Gene3D" id="1.10.150.130">
    <property type="match status" value="1"/>
</dbReference>
<dbReference type="SUPFAM" id="SSF56349">
    <property type="entry name" value="DNA breaking-rejoining enzymes"/>
    <property type="match status" value="1"/>
</dbReference>
<dbReference type="Proteomes" id="UP001596298">
    <property type="component" value="Unassembled WGS sequence"/>
</dbReference>
<dbReference type="Pfam" id="PF00589">
    <property type="entry name" value="Phage_integrase"/>
    <property type="match status" value="1"/>
</dbReference>
<dbReference type="InterPro" id="IPR002104">
    <property type="entry name" value="Integrase_catalytic"/>
</dbReference>
<evidence type="ECO:0000313" key="9">
    <source>
        <dbReference type="Proteomes" id="UP001596298"/>
    </source>
</evidence>
<reference evidence="9" key="1">
    <citation type="journal article" date="2019" name="Int. J. Syst. Evol. Microbiol.">
        <title>The Global Catalogue of Microorganisms (GCM) 10K type strain sequencing project: providing services to taxonomists for standard genome sequencing and annotation.</title>
        <authorList>
            <consortium name="The Broad Institute Genomics Platform"/>
            <consortium name="The Broad Institute Genome Sequencing Center for Infectious Disease"/>
            <person name="Wu L."/>
            <person name="Ma J."/>
        </authorList>
    </citation>
    <scope>NUCLEOTIDE SEQUENCE [LARGE SCALE GENOMIC DNA]</scope>
    <source>
        <strain evidence="9">CCUG 58127</strain>
    </source>
</reference>
<dbReference type="PANTHER" id="PTHR30349">
    <property type="entry name" value="PHAGE INTEGRASE-RELATED"/>
    <property type="match status" value="1"/>
</dbReference>
<dbReference type="PROSITE" id="PS51898">
    <property type="entry name" value="TYR_RECOMBINASE"/>
    <property type="match status" value="1"/>
</dbReference>
<feature type="domain" description="Core-binding (CB)" evidence="7">
    <location>
        <begin position="75"/>
        <end position="157"/>
    </location>
</feature>